<evidence type="ECO:0000313" key="2">
    <source>
        <dbReference type="EMBL" id="AYM53138.1"/>
    </source>
</evidence>
<keyword evidence="1" id="KW-1133">Transmembrane helix</keyword>
<feature type="transmembrane region" description="Helical" evidence="1">
    <location>
        <begin position="69"/>
        <end position="88"/>
    </location>
</feature>
<keyword evidence="1" id="KW-0472">Membrane</keyword>
<feature type="transmembrane region" description="Helical" evidence="1">
    <location>
        <begin position="12"/>
        <end position="34"/>
    </location>
</feature>
<evidence type="ECO:0008006" key="3">
    <source>
        <dbReference type="Google" id="ProtNLM"/>
    </source>
</evidence>
<feature type="transmembrane region" description="Helical" evidence="1">
    <location>
        <begin position="100"/>
        <end position="119"/>
    </location>
</feature>
<keyword evidence="1" id="KW-0812">Transmembrane</keyword>
<feature type="transmembrane region" description="Helical" evidence="1">
    <location>
        <begin position="180"/>
        <end position="197"/>
    </location>
</feature>
<reference evidence="2" key="1">
    <citation type="journal article" date="2018" name="J. Ind. Microbiol. Biotechnol.">
        <title>Genome mining reveals uncommon alkylpyrones as type III PKS products from myxobacteria.</title>
        <authorList>
            <person name="Hug J.J."/>
            <person name="Panter F."/>
            <person name="Krug D."/>
            <person name="Muller R."/>
        </authorList>
    </citation>
    <scope>NUCLEOTIDE SEQUENCE</scope>
    <source>
        <strain evidence="2">MNa10638</strain>
    </source>
</reference>
<organism evidence="2">
    <name type="scientific">Pseudenhygromyxa salsuginis</name>
    <dbReference type="NCBI Taxonomy" id="442868"/>
    <lineage>
        <taxon>Bacteria</taxon>
        <taxon>Pseudomonadati</taxon>
        <taxon>Myxococcota</taxon>
        <taxon>Polyangia</taxon>
        <taxon>Nannocystales</taxon>
        <taxon>Nannocystaceae</taxon>
        <taxon>Pseudenhygromyxa</taxon>
    </lineage>
</organism>
<evidence type="ECO:0000256" key="1">
    <source>
        <dbReference type="SAM" id="Phobius"/>
    </source>
</evidence>
<proteinExistence type="predicted"/>
<name>A0A3Q8IC69_9BACT</name>
<accession>A0A3Q8IC69</accession>
<sequence length="424" mass="46808">MTQTLAEAPAGAWHPLARVLFRFALIYFLTYALAPELVWDPIIRGLGSALDVTVRYRPNGSGDTTYNQLQVLFGLGLALAASLVWSLIDRRTAHPRLAEALLIAARTYLAVMMLAYGFAKLIGSQFPAPGLELLVRPYGQLSPKGLVWGFMGQSLAYQVFTGLLEFAAGLLLLWRRTTTVGALLTIAVMSNVVMLNYCFDIPVKLLSSHLLLLAVILVARDGRRLVAALLGLAPTEAVGHQPLHFGDRKLHIVTRVLQSLTLLGLTGFLAQVGWQWHLESSLPPSPYYGIYEVEELREDGELRPAVLADGERWRWLVFEHPSVLTIIQLDGGSAYYLVEADAAAGILTVHTSSGKPFDQFLLDPPAPAEVVEHRWQVDTSIPGRLRIEGELEGKQLELALRRVEAEFPLRSWGVHWINETPPSG</sequence>
<feature type="transmembrane region" description="Helical" evidence="1">
    <location>
        <begin position="155"/>
        <end position="173"/>
    </location>
</feature>
<dbReference type="EMBL" id="MH908895">
    <property type="protein sequence ID" value="AYM53138.1"/>
    <property type="molecule type" value="Genomic_DNA"/>
</dbReference>
<protein>
    <recommendedName>
        <fullName evidence="3">DoxX family protein</fullName>
    </recommendedName>
</protein>
<dbReference type="AlphaFoldDB" id="A0A3Q8IC69"/>